<sequence length="155" mass="17267">MATLWVAWWSARVPLGAPSAQQSSSHVPRMCSEGTCLCASTGHLTNLVEMSWFYALRPCVSTPHCAQNTNVVKLFAKINLDLEAPFPQQLACYSSGFWVNPKAWNVLSRMRRSFSDLLDEAVAWFVPGARHCIEGRSGAGSAGTWRRLYRMRTVS</sequence>
<proteinExistence type="predicted"/>
<dbReference type="AlphaFoldDB" id="A0A0D0E433"/>
<feature type="chain" id="PRO_5002226031" evidence="1">
    <location>
        <begin position="19"/>
        <end position="155"/>
    </location>
</feature>
<organism evidence="2 3">
    <name type="scientific">Paxillus rubicundulus Ve08.2h10</name>
    <dbReference type="NCBI Taxonomy" id="930991"/>
    <lineage>
        <taxon>Eukaryota</taxon>
        <taxon>Fungi</taxon>
        <taxon>Dikarya</taxon>
        <taxon>Basidiomycota</taxon>
        <taxon>Agaricomycotina</taxon>
        <taxon>Agaricomycetes</taxon>
        <taxon>Agaricomycetidae</taxon>
        <taxon>Boletales</taxon>
        <taxon>Paxilineae</taxon>
        <taxon>Paxillaceae</taxon>
        <taxon>Paxillus</taxon>
    </lineage>
</organism>
<reference evidence="2 3" key="1">
    <citation type="submission" date="2014-04" db="EMBL/GenBank/DDBJ databases">
        <authorList>
            <consortium name="DOE Joint Genome Institute"/>
            <person name="Kuo A."/>
            <person name="Kohler A."/>
            <person name="Jargeat P."/>
            <person name="Nagy L.G."/>
            <person name="Floudas D."/>
            <person name="Copeland A."/>
            <person name="Barry K.W."/>
            <person name="Cichocki N."/>
            <person name="Veneault-Fourrey C."/>
            <person name="LaButti K."/>
            <person name="Lindquist E.A."/>
            <person name="Lipzen A."/>
            <person name="Lundell T."/>
            <person name="Morin E."/>
            <person name="Murat C."/>
            <person name="Sun H."/>
            <person name="Tunlid A."/>
            <person name="Henrissat B."/>
            <person name="Grigoriev I.V."/>
            <person name="Hibbett D.S."/>
            <person name="Martin F."/>
            <person name="Nordberg H.P."/>
            <person name="Cantor M.N."/>
            <person name="Hua S.X."/>
        </authorList>
    </citation>
    <scope>NUCLEOTIDE SEQUENCE [LARGE SCALE GENOMIC DNA]</scope>
    <source>
        <strain evidence="2 3">Ve08.2h10</strain>
    </source>
</reference>
<feature type="signal peptide" evidence="1">
    <location>
        <begin position="1"/>
        <end position="18"/>
    </location>
</feature>
<evidence type="ECO:0000256" key="1">
    <source>
        <dbReference type="SAM" id="SignalP"/>
    </source>
</evidence>
<keyword evidence="1" id="KW-0732">Signal</keyword>
<evidence type="ECO:0000313" key="2">
    <source>
        <dbReference type="EMBL" id="KIK91915.1"/>
    </source>
</evidence>
<dbReference type="OrthoDB" id="538223at2759"/>
<evidence type="ECO:0000313" key="3">
    <source>
        <dbReference type="Proteomes" id="UP000054538"/>
    </source>
</evidence>
<reference evidence="3" key="2">
    <citation type="submission" date="2015-01" db="EMBL/GenBank/DDBJ databases">
        <title>Evolutionary Origins and Diversification of the Mycorrhizal Mutualists.</title>
        <authorList>
            <consortium name="DOE Joint Genome Institute"/>
            <consortium name="Mycorrhizal Genomics Consortium"/>
            <person name="Kohler A."/>
            <person name="Kuo A."/>
            <person name="Nagy L.G."/>
            <person name="Floudas D."/>
            <person name="Copeland A."/>
            <person name="Barry K.W."/>
            <person name="Cichocki N."/>
            <person name="Veneault-Fourrey C."/>
            <person name="LaButti K."/>
            <person name="Lindquist E.A."/>
            <person name="Lipzen A."/>
            <person name="Lundell T."/>
            <person name="Morin E."/>
            <person name="Murat C."/>
            <person name="Riley R."/>
            <person name="Ohm R."/>
            <person name="Sun H."/>
            <person name="Tunlid A."/>
            <person name="Henrissat B."/>
            <person name="Grigoriev I.V."/>
            <person name="Hibbett D.S."/>
            <person name="Martin F."/>
        </authorList>
    </citation>
    <scope>NUCLEOTIDE SEQUENCE [LARGE SCALE GENOMIC DNA]</scope>
    <source>
        <strain evidence="3">Ve08.2h10</strain>
    </source>
</reference>
<keyword evidence="3" id="KW-1185">Reference proteome</keyword>
<dbReference type="EMBL" id="KN825333">
    <property type="protein sequence ID" value="KIK91915.1"/>
    <property type="molecule type" value="Genomic_DNA"/>
</dbReference>
<dbReference type="InParanoid" id="A0A0D0E433"/>
<name>A0A0D0E433_9AGAM</name>
<gene>
    <name evidence="2" type="ORF">PAXRUDRAFT_606770</name>
</gene>
<accession>A0A0D0E433</accession>
<dbReference type="Proteomes" id="UP000054538">
    <property type="component" value="Unassembled WGS sequence"/>
</dbReference>
<dbReference type="HOGENOM" id="CLU_1696096_0_0_1"/>
<protein>
    <submittedName>
        <fullName evidence="2">Unplaced genomic scaffold scaffold_511, whole genome shotgun sequence</fullName>
    </submittedName>
</protein>